<dbReference type="Proteomes" id="UP000191806">
    <property type="component" value="Plasmid pJM1A"/>
</dbReference>
<dbReference type="EMBL" id="CP016746">
    <property type="protein sequence ID" value="ARE27246.1"/>
    <property type="molecule type" value="Genomic_DNA"/>
</dbReference>
<keyword evidence="1" id="KW-0614">Plasmid</keyword>
<geneLocation type="plasmid" evidence="2">
    <name>pmpjm1</name>
</geneLocation>
<evidence type="ECO:0008006" key="3">
    <source>
        <dbReference type="Google" id="ProtNLM"/>
    </source>
</evidence>
<sequence length="194" mass="23262">MLKKKVKLPQKKDSGKQALKDRKHIYRILENKNLIKHCKNHQPTFEKKNNALLDWRQKLIDQIKDQYFLVSEITLKLQDELLFINYDKTSAFDVKAYFYQNKKDENELFPDQTLILSLQTLQSFEKKQELGKKIINELIKFSEREEIPITAWVETEELVKYFTSLKFKVLPKNEKKKKWAIVYTPNLIARKEAK</sequence>
<accession>A0A1V0PDH5</accession>
<evidence type="ECO:0000313" key="2">
    <source>
        <dbReference type="Proteomes" id="UP000191806"/>
    </source>
</evidence>
<dbReference type="AlphaFoldDB" id="A0A1V0PDH5"/>
<organism evidence="1 2">
    <name type="scientific">Lactococcus lactis subsp. cremoris</name>
    <name type="common">Streptococcus cremoris</name>
    <dbReference type="NCBI Taxonomy" id="1359"/>
    <lineage>
        <taxon>Bacteria</taxon>
        <taxon>Bacillati</taxon>
        <taxon>Bacillota</taxon>
        <taxon>Bacilli</taxon>
        <taxon>Lactobacillales</taxon>
        <taxon>Streptococcaceae</taxon>
        <taxon>Lactococcus</taxon>
    </lineage>
</organism>
<protein>
    <recommendedName>
        <fullName evidence="3">N-acetyltransferase domain-containing protein</fullName>
    </recommendedName>
</protein>
<name>A0A1V0PDH5_LACLC</name>
<reference evidence="1 2" key="1">
    <citation type="journal article" date="2017" name="BMC Genomics">
        <title>Comparative and functional genomics of the Lactococcus lactis taxon; insights into evolution and niche adaptation.</title>
        <authorList>
            <person name="Kelleher P."/>
            <person name="Bottacini F."/>
            <person name="Mahony J."/>
            <person name="Kilcawley K.N."/>
            <person name="van Sinderen D."/>
        </authorList>
    </citation>
    <scope>NUCLEOTIDE SEQUENCE [LARGE SCALE GENOMIC DNA]</scope>
    <source>
        <strain evidence="1 2">JM1</strain>
        <plasmid evidence="2">pmpjm1</plasmid>
    </source>
</reference>
<gene>
    <name evidence="1" type="ORF">LLJM1_04520</name>
</gene>
<evidence type="ECO:0000313" key="1">
    <source>
        <dbReference type="EMBL" id="ARE27246.1"/>
    </source>
</evidence>
<dbReference type="RefSeq" id="WP_063280830.1">
    <property type="nucleotide sequence ID" value="NZ_CP016746.2"/>
</dbReference>
<proteinExistence type="predicted"/>